<proteinExistence type="predicted"/>
<dbReference type="AlphaFoldDB" id="A0A2P2PNF3"/>
<sequence>MRCRVSCPSSDPSGGWNPEESVLFATRVCLTRKVCFLSNDVIP</sequence>
<reference evidence="1" key="1">
    <citation type="submission" date="2018-02" db="EMBL/GenBank/DDBJ databases">
        <title>Rhizophora mucronata_Transcriptome.</title>
        <authorList>
            <person name="Meera S.P."/>
            <person name="Sreeshan A."/>
            <person name="Augustine A."/>
        </authorList>
    </citation>
    <scope>NUCLEOTIDE SEQUENCE</scope>
    <source>
        <tissue evidence="1">Leaf</tissue>
    </source>
</reference>
<organism evidence="1">
    <name type="scientific">Rhizophora mucronata</name>
    <name type="common">Asiatic mangrove</name>
    <dbReference type="NCBI Taxonomy" id="61149"/>
    <lineage>
        <taxon>Eukaryota</taxon>
        <taxon>Viridiplantae</taxon>
        <taxon>Streptophyta</taxon>
        <taxon>Embryophyta</taxon>
        <taxon>Tracheophyta</taxon>
        <taxon>Spermatophyta</taxon>
        <taxon>Magnoliopsida</taxon>
        <taxon>eudicotyledons</taxon>
        <taxon>Gunneridae</taxon>
        <taxon>Pentapetalae</taxon>
        <taxon>rosids</taxon>
        <taxon>fabids</taxon>
        <taxon>Malpighiales</taxon>
        <taxon>Rhizophoraceae</taxon>
        <taxon>Rhizophora</taxon>
    </lineage>
</organism>
<accession>A0A2P2PNF3</accession>
<name>A0A2P2PNF3_RHIMU</name>
<evidence type="ECO:0000313" key="1">
    <source>
        <dbReference type="EMBL" id="MBX56262.1"/>
    </source>
</evidence>
<dbReference type="EMBL" id="GGEC01075778">
    <property type="protein sequence ID" value="MBX56262.1"/>
    <property type="molecule type" value="Transcribed_RNA"/>
</dbReference>
<protein>
    <submittedName>
        <fullName evidence="1">Uncharacterized protein</fullName>
    </submittedName>
</protein>